<gene>
    <name evidence="6" type="primary">LOC100366807</name>
</gene>
<evidence type="ECO:0000313" key="6">
    <source>
        <dbReference type="RefSeq" id="XP_002734595.2"/>
    </source>
</evidence>
<keyword evidence="5" id="KW-1185">Reference proteome</keyword>
<dbReference type="CDD" id="cd01838">
    <property type="entry name" value="Isoamyl_acetate_hydrolase_like"/>
    <property type="match status" value="1"/>
</dbReference>
<dbReference type="Proteomes" id="UP000694865">
    <property type="component" value="Unplaced"/>
</dbReference>
<dbReference type="SUPFAM" id="SSF52266">
    <property type="entry name" value="SGNH hydrolase"/>
    <property type="match status" value="1"/>
</dbReference>
<comment type="function">
    <text evidence="1">Probable lipase.</text>
</comment>
<dbReference type="InterPro" id="IPR036514">
    <property type="entry name" value="SGNH_hydro_sf"/>
</dbReference>
<dbReference type="Pfam" id="PF00657">
    <property type="entry name" value="Lipase_GDSL"/>
    <property type="match status" value="1"/>
</dbReference>
<accession>A0ABM0GPQ7</accession>
<proteinExistence type="inferred from homology"/>
<dbReference type="InterPro" id="IPR001087">
    <property type="entry name" value="GDSL"/>
</dbReference>
<name>A0ABM0GPQ7_SACKO</name>
<comment type="similarity">
    <text evidence="2">Belongs to the 'GDSL' lipolytic enzyme family. IAH1 subfamily.</text>
</comment>
<evidence type="ECO:0000256" key="2">
    <source>
        <dbReference type="ARBA" id="ARBA00025755"/>
    </source>
</evidence>
<evidence type="ECO:0000256" key="1">
    <source>
        <dbReference type="ARBA" id="ARBA00024673"/>
    </source>
</evidence>
<feature type="chain" id="PRO_5047004588" description="Isoamyl acetate-hydrolyzing esterase 1 homolog" evidence="4">
    <location>
        <begin position="26"/>
        <end position="268"/>
    </location>
</feature>
<evidence type="ECO:0000256" key="4">
    <source>
        <dbReference type="SAM" id="SignalP"/>
    </source>
</evidence>
<feature type="signal peptide" evidence="4">
    <location>
        <begin position="1"/>
        <end position="25"/>
    </location>
</feature>
<keyword evidence="4" id="KW-0732">Signal</keyword>
<dbReference type="PANTHER" id="PTHR14209:SF19">
    <property type="entry name" value="ISOAMYL ACETATE-HYDROLYZING ESTERASE 1 HOMOLOG"/>
    <property type="match status" value="1"/>
</dbReference>
<reference evidence="6" key="1">
    <citation type="submission" date="2025-08" db="UniProtKB">
        <authorList>
            <consortium name="RefSeq"/>
        </authorList>
    </citation>
    <scope>IDENTIFICATION</scope>
    <source>
        <tissue evidence="6">Testes</tissue>
    </source>
</reference>
<protein>
    <recommendedName>
        <fullName evidence="3">Isoamyl acetate-hydrolyzing esterase 1 homolog</fullName>
    </recommendedName>
</protein>
<evidence type="ECO:0000313" key="5">
    <source>
        <dbReference type="Proteomes" id="UP000694865"/>
    </source>
</evidence>
<evidence type="ECO:0000256" key="3">
    <source>
        <dbReference type="ARBA" id="ARBA00026152"/>
    </source>
</evidence>
<dbReference type="PANTHER" id="PTHR14209">
    <property type="entry name" value="ISOAMYL ACETATE-HYDROLYZING ESTERASE 1"/>
    <property type="match status" value="1"/>
</dbReference>
<sequence>MHCRPMYKALIRSFITLTCFQSVRLMAATNAWSKVVLFGDSITQRSFDDGSWGASLASQLQRKCDIVCRGFSGYNTRWSKIILPQIIDKQMASDVSVVTIFFGANDAALLEKDPQQHVPLEEYEQNLQSLVDYLNSVGITNDKIIFIAPPPLDELEWEKACILKGSVLNRKNSVTGEYSRACCKVADRNKIDCIGLWTDMQQDKDWKRFFCDGLHFSEDGARFLDDKLSPLVLEKTSHLPFLYPLWDEVDAKNPESTLDNYKAAKEEL</sequence>
<dbReference type="InterPro" id="IPR045136">
    <property type="entry name" value="Iah1-like"/>
</dbReference>
<organism evidence="5 6">
    <name type="scientific">Saccoglossus kowalevskii</name>
    <name type="common">Acorn worm</name>
    <dbReference type="NCBI Taxonomy" id="10224"/>
    <lineage>
        <taxon>Eukaryota</taxon>
        <taxon>Metazoa</taxon>
        <taxon>Hemichordata</taxon>
        <taxon>Enteropneusta</taxon>
        <taxon>Harrimaniidae</taxon>
        <taxon>Saccoglossus</taxon>
    </lineage>
</organism>
<dbReference type="Gene3D" id="3.40.50.1110">
    <property type="entry name" value="SGNH hydrolase"/>
    <property type="match status" value="1"/>
</dbReference>
<dbReference type="RefSeq" id="XP_002734595.2">
    <property type="nucleotide sequence ID" value="XM_002734549.2"/>
</dbReference>
<dbReference type="GeneID" id="100366807"/>